<dbReference type="AlphaFoldDB" id="A0A432XYB6"/>
<dbReference type="RefSeq" id="WP_110574384.1">
    <property type="nucleotide sequence ID" value="NZ_PIPV01000005.1"/>
</dbReference>
<accession>A0A432XYB6</accession>
<name>A0A432XYB6_9GAMM</name>
<evidence type="ECO:0000313" key="1">
    <source>
        <dbReference type="EMBL" id="RUO53732.1"/>
    </source>
</evidence>
<reference evidence="2" key="1">
    <citation type="journal article" date="2018" name="Front. Microbiol.">
        <title>Genome-Based Analysis Reveals the Taxonomy and Diversity of the Family Idiomarinaceae.</title>
        <authorList>
            <person name="Liu Y."/>
            <person name="Lai Q."/>
            <person name="Shao Z."/>
        </authorList>
    </citation>
    <scope>NUCLEOTIDE SEQUENCE [LARGE SCALE GENOMIC DNA]</scope>
    <source>
        <strain evidence="2">F23</strain>
    </source>
</reference>
<evidence type="ECO:0008006" key="3">
    <source>
        <dbReference type="Google" id="ProtNLM"/>
    </source>
</evidence>
<evidence type="ECO:0000313" key="2">
    <source>
        <dbReference type="Proteomes" id="UP000287330"/>
    </source>
</evidence>
<proteinExistence type="predicted"/>
<dbReference type="OrthoDB" id="5123492at2"/>
<dbReference type="SUPFAM" id="SSF53756">
    <property type="entry name" value="UDP-Glycosyltransferase/glycogen phosphorylase"/>
    <property type="match status" value="1"/>
</dbReference>
<dbReference type="EMBL" id="PIPV01000005">
    <property type="protein sequence ID" value="RUO53732.1"/>
    <property type="molecule type" value="Genomic_DNA"/>
</dbReference>
<dbReference type="Proteomes" id="UP000287330">
    <property type="component" value="Unassembled WGS sequence"/>
</dbReference>
<keyword evidence="2" id="KW-1185">Reference proteome</keyword>
<comment type="caution">
    <text evidence="1">The sequence shown here is derived from an EMBL/GenBank/DDBJ whole genome shotgun (WGS) entry which is preliminary data.</text>
</comment>
<dbReference type="Gene3D" id="3.40.50.2000">
    <property type="entry name" value="Glycogen Phosphorylase B"/>
    <property type="match status" value="1"/>
</dbReference>
<protein>
    <recommendedName>
        <fullName evidence="3">Glycosyltransferase family 1 protein</fullName>
    </recommendedName>
</protein>
<gene>
    <name evidence="1" type="ORF">CWE25_07535</name>
</gene>
<organism evidence="1 2">
    <name type="scientific">Idiomarina fontislapidosi</name>
    <dbReference type="NCBI Taxonomy" id="263723"/>
    <lineage>
        <taxon>Bacteria</taxon>
        <taxon>Pseudomonadati</taxon>
        <taxon>Pseudomonadota</taxon>
        <taxon>Gammaproteobacteria</taxon>
        <taxon>Alteromonadales</taxon>
        <taxon>Idiomarinaceae</taxon>
        <taxon>Idiomarina</taxon>
    </lineage>
</organism>
<sequence length="357" mass="41082">MPSSKSARTIAFVAGNKAKDKMLQDPAFIYRCENPALALEAQGHDVTLIHLHDLARSAKRFDIVIFHRPHIRDWRTRWHMRRVIRRLKKRRSFLIADFDDLVFSPEFAQFSPGYVNGLVSLKQTQKNFAAHQKTLHHFDAFTLSTQPLLEAMQQQVKNANAHLLPNSPHVSWQRQHAEINAAHPNEFIIKYLPGTRSHDRDFAQVYAPLAMFLNQHPNAKLKITGVIDEQRIRECIECNPTQLIFEPKRPFSEYAHVVNDGHVHIAPLEHSVFNDCKSALKAIEAGFYQRPIIATPIPDMLRLEHAGVILANSDKDWLKALERCFKSKNAFDYRFLINDIYNADQHARDLLSIAHAS</sequence>